<evidence type="ECO:0000313" key="5">
    <source>
        <dbReference type="EMBL" id="MBD8526303.1"/>
    </source>
</evidence>
<evidence type="ECO:0000256" key="3">
    <source>
        <dbReference type="SAM" id="SignalP"/>
    </source>
</evidence>
<comment type="subcellular location">
    <subcellularLocation>
        <location evidence="1">Membrane</location>
    </subcellularLocation>
</comment>
<feature type="signal peptide" evidence="3">
    <location>
        <begin position="1"/>
        <end position="22"/>
    </location>
</feature>
<organism evidence="5 6">
    <name type="scientific">Pseudomarimonas arenosa</name>
    <dbReference type="NCBI Taxonomy" id="2774145"/>
    <lineage>
        <taxon>Bacteria</taxon>
        <taxon>Pseudomonadati</taxon>
        <taxon>Pseudomonadota</taxon>
        <taxon>Gammaproteobacteria</taxon>
        <taxon>Lysobacterales</taxon>
        <taxon>Lysobacteraceae</taxon>
        <taxon>Pseudomarimonas</taxon>
    </lineage>
</organism>
<dbReference type="InterPro" id="IPR051407">
    <property type="entry name" value="Bact_OM_lipoprot/Surf_antigen"/>
</dbReference>
<feature type="chain" id="PRO_5043901791" evidence="3">
    <location>
        <begin position="23"/>
        <end position="188"/>
    </location>
</feature>
<proteinExistence type="predicted"/>
<comment type="caution">
    <text evidence="5">The sequence shown here is derived from an EMBL/GenBank/DDBJ whole genome shotgun (WGS) entry which is preliminary data.</text>
</comment>
<dbReference type="PANTHER" id="PTHR35603:SF2">
    <property type="entry name" value="OUTER MEMBRANE LIPOPROTEIN"/>
    <property type="match status" value="1"/>
</dbReference>
<dbReference type="Proteomes" id="UP000613768">
    <property type="component" value="Unassembled WGS sequence"/>
</dbReference>
<dbReference type="PROSITE" id="PS51257">
    <property type="entry name" value="PROKAR_LIPOPROTEIN"/>
    <property type="match status" value="1"/>
</dbReference>
<keyword evidence="3" id="KW-0732">Signal</keyword>
<gene>
    <name evidence="5" type="ORF">IFO71_11200</name>
</gene>
<sequence length="188" mass="20378">MKQAWQLSIAILAVAACAAAQAQYRDSAPRSAYGAGENVSYAYADVLRVEPVYELVRYREPRQECYDADVERVERGGGDPTGGTIVGAIIGGAIGNQVGKGNGRKAATVAGAVIGGAIGRDIDKNNGGPDRRYSSTEQRCRTVEVEREDRRIAGYDVEYNWKGDVYMSRLNYDPGNKLRLRISVSPAD</sequence>
<dbReference type="AlphaFoldDB" id="A0AAW3ZK05"/>
<feature type="domain" description="Glycine zipper 2TM" evidence="4">
    <location>
        <begin position="82"/>
        <end position="122"/>
    </location>
</feature>
<dbReference type="InterPro" id="IPR008816">
    <property type="entry name" value="Gly_zipper_2TM_dom"/>
</dbReference>
<evidence type="ECO:0000256" key="1">
    <source>
        <dbReference type="ARBA" id="ARBA00004370"/>
    </source>
</evidence>
<dbReference type="PANTHER" id="PTHR35603">
    <property type="match status" value="1"/>
</dbReference>
<evidence type="ECO:0000313" key="6">
    <source>
        <dbReference type="Proteomes" id="UP000613768"/>
    </source>
</evidence>
<evidence type="ECO:0000256" key="2">
    <source>
        <dbReference type="ARBA" id="ARBA00023136"/>
    </source>
</evidence>
<dbReference type="Pfam" id="PF05433">
    <property type="entry name" value="Rick_17kDa_Anti"/>
    <property type="match status" value="1"/>
</dbReference>
<accession>A0AAW3ZK05</accession>
<dbReference type="RefSeq" id="WP_192029724.1">
    <property type="nucleotide sequence ID" value="NZ_JACYTR010000020.1"/>
</dbReference>
<reference evidence="5 6" key="1">
    <citation type="submission" date="2020-09" db="EMBL/GenBank/DDBJ databases">
        <title>Pseudoxanthomonas sp. CAU 1598 isolated from sand of Yaerae Beach.</title>
        <authorList>
            <person name="Kim W."/>
        </authorList>
    </citation>
    <scope>NUCLEOTIDE SEQUENCE [LARGE SCALE GENOMIC DNA]</scope>
    <source>
        <strain evidence="5 6">CAU 1598</strain>
    </source>
</reference>
<protein>
    <submittedName>
        <fullName evidence="5">Glycine zipper 2TM domain-containing protein</fullName>
    </submittedName>
</protein>
<dbReference type="GO" id="GO:0019867">
    <property type="term" value="C:outer membrane"/>
    <property type="evidence" value="ECO:0007669"/>
    <property type="project" value="InterPro"/>
</dbReference>
<name>A0AAW3ZK05_9GAMM</name>
<dbReference type="EMBL" id="JACYTR010000020">
    <property type="protein sequence ID" value="MBD8526303.1"/>
    <property type="molecule type" value="Genomic_DNA"/>
</dbReference>
<keyword evidence="2" id="KW-0472">Membrane</keyword>
<keyword evidence="6" id="KW-1185">Reference proteome</keyword>
<dbReference type="NCBIfam" id="NF008437">
    <property type="entry name" value="PRK11280.1"/>
    <property type="match status" value="1"/>
</dbReference>
<evidence type="ECO:0000259" key="4">
    <source>
        <dbReference type="Pfam" id="PF05433"/>
    </source>
</evidence>